<evidence type="ECO:0000256" key="4">
    <source>
        <dbReference type="ARBA" id="ARBA00022679"/>
    </source>
</evidence>
<feature type="domain" description="Aminotransferase class V" evidence="11">
    <location>
        <begin position="4"/>
        <end position="370"/>
    </location>
</feature>
<dbReference type="Proteomes" id="UP000009011">
    <property type="component" value="Chromosome"/>
</dbReference>
<dbReference type="GO" id="GO:0046872">
    <property type="term" value="F:metal ion binding"/>
    <property type="evidence" value="ECO:0007669"/>
    <property type="project" value="UniProtKB-KW"/>
</dbReference>
<dbReference type="Gene3D" id="3.90.1150.10">
    <property type="entry name" value="Aspartate Aminotransferase, domain 1"/>
    <property type="match status" value="1"/>
</dbReference>
<reference evidence="12 13" key="1">
    <citation type="journal article" date="2013" name="PLoS ONE">
        <title>Genomic analysis of Melioribacter roseus, facultatively anaerobic organotrophic bacterium representing a novel deep lineage within Bacteriodetes/Chlorobi group.</title>
        <authorList>
            <person name="Kadnikov V.V."/>
            <person name="Mardanov A.V."/>
            <person name="Podosokorskaya O.A."/>
            <person name="Gavrilov S.N."/>
            <person name="Kublanov I.V."/>
            <person name="Beletsky A.V."/>
            <person name="Bonch-Osmolovskaya E.A."/>
            <person name="Ravin N.V."/>
        </authorList>
    </citation>
    <scope>NUCLEOTIDE SEQUENCE [LARGE SCALE GENOMIC DNA]</scope>
    <source>
        <strain evidence="13">JCM 17771 / P3M-2</strain>
    </source>
</reference>
<accession>I6Z920</accession>
<keyword evidence="7" id="KW-0408">Iron</keyword>
<dbReference type="PATRIC" id="fig|1191523.3.peg.2547"/>
<dbReference type="InterPro" id="IPR015421">
    <property type="entry name" value="PyrdxlP-dep_Trfase_major"/>
</dbReference>
<dbReference type="InterPro" id="IPR020578">
    <property type="entry name" value="Aminotrans_V_PyrdxlP_BS"/>
</dbReference>
<dbReference type="Gene3D" id="3.40.640.10">
    <property type="entry name" value="Type I PLP-dependent aspartate aminotransferase-like (Major domain)"/>
    <property type="match status" value="1"/>
</dbReference>
<keyword evidence="13" id="KW-1185">Reference proteome</keyword>
<dbReference type="InterPro" id="IPR000192">
    <property type="entry name" value="Aminotrans_V_dom"/>
</dbReference>
<keyword evidence="6" id="KW-0663">Pyridoxal phosphate</keyword>
<dbReference type="HOGENOM" id="CLU_003433_0_0_10"/>
<dbReference type="EMBL" id="CP003557">
    <property type="protein sequence ID" value="AFN75645.1"/>
    <property type="molecule type" value="Genomic_DNA"/>
</dbReference>
<dbReference type="PROSITE" id="PS00595">
    <property type="entry name" value="AA_TRANSFER_CLASS_5"/>
    <property type="match status" value="1"/>
</dbReference>
<dbReference type="Pfam" id="PF00266">
    <property type="entry name" value="Aminotran_5"/>
    <property type="match status" value="1"/>
</dbReference>
<dbReference type="PIRSF" id="PIRSF005572">
    <property type="entry name" value="NifS"/>
    <property type="match status" value="1"/>
</dbReference>
<evidence type="ECO:0000256" key="6">
    <source>
        <dbReference type="ARBA" id="ARBA00022898"/>
    </source>
</evidence>
<evidence type="ECO:0000313" key="12">
    <source>
        <dbReference type="EMBL" id="AFN75645.1"/>
    </source>
</evidence>
<dbReference type="InterPro" id="IPR016454">
    <property type="entry name" value="Cysteine_dSase"/>
</dbReference>
<sequence>MKNIYLDNAATTPVDPRVVEKMLPYLNEYFGNPSSIHSYGRKARVAIEEAREVIAEFINCKPGEIYFTSSGTEANNFALSGISKTEFIESGRKSIITSLSEHHSVLETCDKLSTEGFTVRKSTIDKNTSVPVGNITGLIDDDTSLISIIHVNNETGIINNIEELSSQKPENIFLHTDGVQSFGKIKTDVKELGVDAFTASAHKIRGPKGVGFAFVKSGTPISPLIFGGAQERNRRGGTENVPAIVGFAEAVKIASDEMQSNYEYVKSLQKRFLDGLNSLNDKSFIINGEPLYFPYIVSVTLLSEYYNNDIEAVLMFLDINGVAVSSGAACTSGTLKPSHVLLNAGLKYEDAAGTIRFSFGTQNTPEEIDYTLEIIKKLLHKFRK</sequence>
<gene>
    <name evidence="12" type="ordered locus">MROS_2415</name>
</gene>
<dbReference type="PANTHER" id="PTHR11601:SF34">
    <property type="entry name" value="CYSTEINE DESULFURASE"/>
    <property type="match status" value="1"/>
</dbReference>
<dbReference type="GO" id="GO:0031071">
    <property type="term" value="F:cysteine desulfurase activity"/>
    <property type="evidence" value="ECO:0007669"/>
    <property type="project" value="UniProtKB-EC"/>
</dbReference>
<dbReference type="SUPFAM" id="SSF53383">
    <property type="entry name" value="PLP-dependent transferases"/>
    <property type="match status" value="1"/>
</dbReference>
<keyword evidence="5" id="KW-0479">Metal-binding</keyword>
<name>I6Z920_MELRP</name>
<evidence type="ECO:0000259" key="11">
    <source>
        <dbReference type="Pfam" id="PF00266"/>
    </source>
</evidence>
<protein>
    <recommendedName>
        <fullName evidence="3">cysteine desulfurase</fullName>
        <ecNumber evidence="3">2.8.1.7</ecNumber>
    </recommendedName>
</protein>
<keyword evidence="8" id="KW-0411">Iron-sulfur</keyword>
<evidence type="ECO:0000256" key="10">
    <source>
        <dbReference type="RuleBase" id="RU004504"/>
    </source>
</evidence>
<keyword evidence="4 12" id="KW-0808">Transferase</keyword>
<dbReference type="AlphaFoldDB" id="I6Z920"/>
<evidence type="ECO:0000256" key="3">
    <source>
        <dbReference type="ARBA" id="ARBA00012239"/>
    </source>
</evidence>
<evidence type="ECO:0000256" key="2">
    <source>
        <dbReference type="ARBA" id="ARBA00006490"/>
    </source>
</evidence>
<dbReference type="OrthoDB" id="9808002at2"/>
<dbReference type="InterPro" id="IPR015422">
    <property type="entry name" value="PyrdxlP-dep_Trfase_small"/>
</dbReference>
<organism evidence="12 13">
    <name type="scientific">Melioribacter roseus (strain DSM 23840 / JCM 17771 / VKM B-2668 / P3M-2)</name>
    <dbReference type="NCBI Taxonomy" id="1191523"/>
    <lineage>
        <taxon>Bacteria</taxon>
        <taxon>Pseudomonadati</taxon>
        <taxon>Ignavibacteriota</taxon>
        <taxon>Ignavibacteria</taxon>
        <taxon>Ignavibacteriales</taxon>
        <taxon>Melioribacteraceae</taxon>
        <taxon>Melioribacter</taxon>
    </lineage>
</organism>
<dbReference type="GO" id="GO:0051536">
    <property type="term" value="F:iron-sulfur cluster binding"/>
    <property type="evidence" value="ECO:0007669"/>
    <property type="project" value="UniProtKB-KW"/>
</dbReference>
<dbReference type="Gene3D" id="1.10.260.50">
    <property type="match status" value="1"/>
</dbReference>
<evidence type="ECO:0000256" key="9">
    <source>
        <dbReference type="ARBA" id="ARBA00050776"/>
    </source>
</evidence>
<dbReference type="eggNOG" id="COG1104">
    <property type="taxonomic scope" value="Bacteria"/>
</dbReference>
<evidence type="ECO:0000256" key="5">
    <source>
        <dbReference type="ARBA" id="ARBA00022723"/>
    </source>
</evidence>
<evidence type="ECO:0000313" key="13">
    <source>
        <dbReference type="Proteomes" id="UP000009011"/>
    </source>
</evidence>
<keyword evidence="12" id="KW-0032">Aminotransferase</keyword>
<proteinExistence type="inferred from homology"/>
<dbReference type="PANTHER" id="PTHR11601">
    <property type="entry name" value="CYSTEINE DESULFURYLASE FAMILY MEMBER"/>
    <property type="match status" value="1"/>
</dbReference>
<dbReference type="EC" id="2.8.1.7" evidence="3"/>
<evidence type="ECO:0000256" key="1">
    <source>
        <dbReference type="ARBA" id="ARBA00001933"/>
    </source>
</evidence>
<comment type="similarity">
    <text evidence="2">Belongs to the class-V pyridoxal-phosphate-dependent aminotransferase family. NifS/IscS subfamily.</text>
</comment>
<evidence type="ECO:0000256" key="7">
    <source>
        <dbReference type="ARBA" id="ARBA00023004"/>
    </source>
</evidence>
<dbReference type="STRING" id="1191523.MROS_2415"/>
<dbReference type="InterPro" id="IPR015424">
    <property type="entry name" value="PyrdxlP-dep_Trfase"/>
</dbReference>
<comment type="catalytic activity">
    <reaction evidence="9">
        <text>(sulfur carrier)-H + L-cysteine = (sulfur carrier)-SH + L-alanine</text>
        <dbReference type="Rhea" id="RHEA:43892"/>
        <dbReference type="Rhea" id="RHEA-COMP:14737"/>
        <dbReference type="Rhea" id="RHEA-COMP:14739"/>
        <dbReference type="ChEBI" id="CHEBI:29917"/>
        <dbReference type="ChEBI" id="CHEBI:35235"/>
        <dbReference type="ChEBI" id="CHEBI:57972"/>
        <dbReference type="ChEBI" id="CHEBI:64428"/>
        <dbReference type="EC" id="2.8.1.7"/>
    </reaction>
</comment>
<dbReference type="GO" id="GO:0008483">
    <property type="term" value="F:transaminase activity"/>
    <property type="evidence" value="ECO:0007669"/>
    <property type="project" value="UniProtKB-KW"/>
</dbReference>
<comment type="cofactor">
    <cofactor evidence="1 10">
        <name>pyridoxal 5'-phosphate</name>
        <dbReference type="ChEBI" id="CHEBI:597326"/>
    </cofactor>
</comment>
<dbReference type="KEGG" id="mro:MROS_2415"/>
<dbReference type="RefSeq" id="WP_014857075.1">
    <property type="nucleotide sequence ID" value="NC_018178.1"/>
</dbReference>
<evidence type="ECO:0000256" key="8">
    <source>
        <dbReference type="ARBA" id="ARBA00023014"/>
    </source>
</evidence>